<dbReference type="Gene3D" id="1.10.510.10">
    <property type="entry name" value="Transferase(Phosphotransferase) domain 1"/>
    <property type="match status" value="1"/>
</dbReference>
<dbReference type="InterPro" id="IPR001245">
    <property type="entry name" value="Ser-Thr/Tyr_kinase_cat_dom"/>
</dbReference>
<name>A0A087U3L5_STEMI</name>
<feature type="non-terminal residue" evidence="2">
    <location>
        <position position="41"/>
    </location>
</feature>
<accession>A0A087U3L5</accession>
<dbReference type="Pfam" id="PF07714">
    <property type="entry name" value="PK_Tyr_Ser-Thr"/>
    <property type="match status" value="1"/>
</dbReference>
<sequence>MTGTEVIQLIEANQRLTIPEDCPEKIRMIIQQCWLYNPGKR</sequence>
<dbReference type="AlphaFoldDB" id="A0A087U3L5"/>
<gene>
    <name evidence="2" type="ORF">X975_04775</name>
</gene>
<protein>
    <recommendedName>
        <fullName evidence="1">Serine-threonine/tyrosine-protein kinase catalytic domain-containing protein</fullName>
    </recommendedName>
</protein>
<evidence type="ECO:0000313" key="2">
    <source>
        <dbReference type="EMBL" id="KFM71954.1"/>
    </source>
</evidence>
<dbReference type="GO" id="GO:0004672">
    <property type="term" value="F:protein kinase activity"/>
    <property type="evidence" value="ECO:0007669"/>
    <property type="project" value="InterPro"/>
</dbReference>
<reference evidence="2 3" key="1">
    <citation type="submission" date="2013-11" db="EMBL/GenBank/DDBJ databases">
        <title>Genome sequencing of Stegodyphus mimosarum.</title>
        <authorList>
            <person name="Bechsgaard J."/>
        </authorList>
    </citation>
    <scope>NUCLEOTIDE SEQUENCE [LARGE SCALE GENOMIC DNA]</scope>
</reference>
<dbReference type="SUPFAM" id="SSF56112">
    <property type="entry name" value="Protein kinase-like (PK-like)"/>
    <property type="match status" value="1"/>
</dbReference>
<proteinExistence type="predicted"/>
<feature type="domain" description="Serine-threonine/tyrosine-protein kinase catalytic" evidence="1">
    <location>
        <begin position="1"/>
        <end position="41"/>
    </location>
</feature>
<evidence type="ECO:0000259" key="1">
    <source>
        <dbReference type="Pfam" id="PF07714"/>
    </source>
</evidence>
<dbReference type="Proteomes" id="UP000054359">
    <property type="component" value="Unassembled WGS sequence"/>
</dbReference>
<dbReference type="EMBL" id="KK118008">
    <property type="protein sequence ID" value="KFM71954.1"/>
    <property type="molecule type" value="Genomic_DNA"/>
</dbReference>
<evidence type="ECO:0000313" key="3">
    <source>
        <dbReference type="Proteomes" id="UP000054359"/>
    </source>
</evidence>
<keyword evidence="3" id="KW-1185">Reference proteome</keyword>
<dbReference type="InterPro" id="IPR011009">
    <property type="entry name" value="Kinase-like_dom_sf"/>
</dbReference>
<organism evidence="2 3">
    <name type="scientific">Stegodyphus mimosarum</name>
    <name type="common">African social velvet spider</name>
    <dbReference type="NCBI Taxonomy" id="407821"/>
    <lineage>
        <taxon>Eukaryota</taxon>
        <taxon>Metazoa</taxon>
        <taxon>Ecdysozoa</taxon>
        <taxon>Arthropoda</taxon>
        <taxon>Chelicerata</taxon>
        <taxon>Arachnida</taxon>
        <taxon>Araneae</taxon>
        <taxon>Araneomorphae</taxon>
        <taxon>Entelegynae</taxon>
        <taxon>Eresoidea</taxon>
        <taxon>Eresidae</taxon>
        <taxon>Stegodyphus</taxon>
    </lineage>
</organism>